<organism evidence="1 2">
    <name type="scientific">Candidatus Gottesmanbacteria bacterium RIFCSPHIGHO2_01_FULL_47_48</name>
    <dbReference type="NCBI Taxonomy" id="1798381"/>
    <lineage>
        <taxon>Bacteria</taxon>
        <taxon>Candidatus Gottesmaniibacteriota</taxon>
    </lineage>
</organism>
<reference evidence="1 2" key="1">
    <citation type="journal article" date="2016" name="Nat. Commun.">
        <title>Thousands of microbial genomes shed light on interconnected biogeochemical processes in an aquifer system.</title>
        <authorList>
            <person name="Anantharaman K."/>
            <person name="Brown C.T."/>
            <person name="Hug L.A."/>
            <person name="Sharon I."/>
            <person name="Castelle C.J."/>
            <person name="Probst A.J."/>
            <person name="Thomas B.C."/>
            <person name="Singh A."/>
            <person name="Wilkins M.J."/>
            <person name="Karaoz U."/>
            <person name="Brodie E.L."/>
            <person name="Williams K.H."/>
            <person name="Hubbard S.S."/>
            <person name="Banfield J.F."/>
        </authorList>
    </citation>
    <scope>NUCLEOTIDE SEQUENCE [LARGE SCALE GENOMIC DNA]</scope>
</reference>
<proteinExistence type="predicted"/>
<evidence type="ECO:0008006" key="3">
    <source>
        <dbReference type="Google" id="ProtNLM"/>
    </source>
</evidence>
<protein>
    <recommendedName>
        <fullName evidence="3">Membrane protease subunit</fullName>
    </recommendedName>
</protein>
<name>A0A1F6A3Y9_9BACT</name>
<gene>
    <name evidence="1" type="ORF">A2721_02855</name>
</gene>
<sequence>MKGVKRVKLDSNFITFSLVGVVVLVSGMGFLLWLFPTYNIWASEQNGRAELAQAEWSKRVAVESARAKKDSAALEAQAEVEKAKGVAASNQIIGDGLRGKEEYLRYLYITNLEEGQNREVIYIPTEAGLPILEAQRLGTVGR</sequence>
<evidence type="ECO:0000313" key="1">
    <source>
        <dbReference type="EMBL" id="OGG19440.1"/>
    </source>
</evidence>
<accession>A0A1F6A3Y9</accession>
<dbReference type="AlphaFoldDB" id="A0A1F6A3Y9"/>
<evidence type="ECO:0000313" key="2">
    <source>
        <dbReference type="Proteomes" id="UP000177871"/>
    </source>
</evidence>
<dbReference type="EMBL" id="MFJK01000007">
    <property type="protein sequence ID" value="OGG19440.1"/>
    <property type="molecule type" value="Genomic_DNA"/>
</dbReference>
<dbReference type="STRING" id="1798381.A2721_02855"/>
<dbReference type="Proteomes" id="UP000177871">
    <property type="component" value="Unassembled WGS sequence"/>
</dbReference>
<comment type="caution">
    <text evidence="1">The sequence shown here is derived from an EMBL/GenBank/DDBJ whole genome shotgun (WGS) entry which is preliminary data.</text>
</comment>